<feature type="signal peptide" evidence="1">
    <location>
        <begin position="1"/>
        <end position="20"/>
    </location>
</feature>
<dbReference type="Proteomes" id="UP000215127">
    <property type="component" value="Chromosome 10"/>
</dbReference>
<keyword evidence="1" id="KW-0732">Signal</keyword>
<name>A0A1X7S419_ZYMT9</name>
<feature type="chain" id="PRO_5012101039" evidence="1">
    <location>
        <begin position="21"/>
        <end position="98"/>
    </location>
</feature>
<proteinExistence type="predicted"/>
<gene>
    <name evidence="2" type="ORF">ZT3D7_G9593</name>
</gene>
<evidence type="ECO:0000313" key="2">
    <source>
        <dbReference type="EMBL" id="SMQ54438.1"/>
    </source>
</evidence>
<protein>
    <submittedName>
        <fullName evidence="2">Uncharacterized protein</fullName>
    </submittedName>
</protein>
<keyword evidence="3" id="KW-1185">Reference proteome</keyword>
<sequence length="98" mass="10207">MKNLFAILAMAAVGPAIVSAQSYDNCACTIDGTSADLQTGVACSHWKGQTLRVGGDGPNKDHLYCYDPTCVDKATFARYCTANGADGDPNCSGSSCYN</sequence>
<organism evidence="2 3">
    <name type="scientific">Zymoseptoria tritici (strain ST99CH_3D7)</name>
    <dbReference type="NCBI Taxonomy" id="1276538"/>
    <lineage>
        <taxon>Eukaryota</taxon>
        <taxon>Fungi</taxon>
        <taxon>Dikarya</taxon>
        <taxon>Ascomycota</taxon>
        <taxon>Pezizomycotina</taxon>
        <taxon>Dothideomycetes</taxon>
        <taxon>Dothideomycetidae</taxon>
        <taxon>Mycosphaerellales</taxon>
        <taxon>Mycosphaerellaceae</taxon>
        <taxon>Zymoseptoria</taxon>
    </lineage>
</organism>
<dbReference type="AlphaFoldDB" id="A0A1X7S419"/>
<accession>A0A1X7S419</accession>
<dbReference type="EMBL" id="LT853701">
    <property type="protein sequence ID" value="SMQ54438.1"/>
    <property type="molecule type" value="Genomic_DNA"/>
</dbReference>
<reference evidence="2 3" key="1">
    <citation type="submission" date="2016-06" db="EMBL/GenBank/DDBJ databases">
        <authorList>
            <person name="Kjaerup R.B."/>
            <person name="Dalgaard T.S."/>
            <person name="Juul-Madsen H.R."/>
        </authorList>
    </citation>
    <scope>NUCLEOTIDE SEQUENCE [LARGE SCALE GENOMIC DNA]</scope>
</reference>
<evidence type="ECO:0000313" key="3">
    <source>
        <dbReference type="Proteomes" id="UP000215127"/>
    </source>
</evidence>
<evidence type="ECO:0000256" key="1">
    <source>
        <dbReference type="SAM" id="SignalP"/>
    </source>
</evidence>